<dbReference type="Proteomes" id="UP000008315">
    <property type="component" value="Chromosome"/>
</dbReference>
<dbReference type="AlphaFoldDB" id="G4SZW2"/>
<organism evidence="4 5">
    <name type="scientific">Methylotuvimicrobium alcaliphilum (strain DSM 19304 / NCIMB 14124 / VKM B-2133 / 20Z)</name>
    <name type="common">Methylomicrobium alcaliphilum</name>
    <dbReference type="NCBI Taxonomy" id="1091494"/>
    <lineage>
        <taxon>Bacteria</taxon>
        <taxon>Pseudomonadati</taxon>
        <taxon>Pseudomonadota</taxon>
        <taxon>Gammaproteobacteria</taxon>
        <taxon>Methylococcales</taxon>
        <taxon>Methylococcaceae</taxon>
        <taxon>Methylotuvimicrobium</taxon>
    </lineage>
</organism>
<reference evidence="5" key="1">
    <citation type="journal article" date="2012" name="J. Bacteriol.">
        <title>Genome sequence of the haloalkaliphilic methanotrophic bacterium Methylomicrobium alcaliphilum 20Z.</title>
        <authorList>
            <person name="Vuilleumier S."/>
            <person name="Khmelenina V.N."/>
            <person name="Bringel F."/>
            <person name="Reshetnikov A.S."/>
            <person name="Lajus A."/>
            <person name="Mangenot S."/>
            <person name="Rouy Z."/>
            <person name="Op den Camp H.J."/>
            <person name="Jetten M.S."/>
            <person name="Dispirito A.A."/>
            <person name="Dunfield P."/>
            <person name="Klotz M.G."/>
            <person name="Semrau J.D."/>
            <person name="Stein L.Y."/>
            <person name="Barbe V."/>
            <person name="Medigue C."/>
            <person name="Trotsenko Y.A."/>
            <person name="Kalyuzhnaya M.G."/>
        </authorList>
    </citation>
    <scope>NUCLEOTIDE SEQUENCE [LARGE SCALE GENOMIC DNA]</scope>
    <source>
        <strain evidence="5">DSM 19304 / NCIMB 14124 / VKM B-2133 / 20Z</strain>
    </source>
</reference>
<proteinExistence type="predicted"/>
<gene>
    <name evidence="4" type="ordered locus">MEALZ_3906</name>
</gene>
<feature type="coiled-coil region" evidence="1">
    <location>
        <begin position="39"/>
        <end position="69"/>
    </location>
</feature>
<evidence type="ECO:0000313" key="4">
    <source>
        <dbReference type="EMBL" id="CCE25562.1"/>
    </source>
</evidence>
<feature type="signal peptide" evidence="3">
    <location>
        <begin position="1"/>
        <end position="29"/>
    </location>
</feature>
<evidence type="ECO:0000256" key="1">
    <source>
        <dbReference type="SAM" id="Coils"/>
    </source>
</evidence>
<keyword evidence="5" id="KW-1185">Reference proteome</keyword>
<feature type="region of interest" description="Disordered" evidence="2">
    <location>
        <begin position="70"/>
        <end position="118"/>
    </location>
</feature>
<evidence type="ECO:0000313" key="5">
    <source>
        <dbReference type="Proteomes" id="UP000008315"/>
    </source>
</evidence>
<evidence type="ECO:0000256" key="2">
    <source>
        <dbReference type="SAM" id="MobiDB-lite"/>
    </source>
</evidence>
<dbReference type="STRING" id="1091494.MEALZ_3906"/>
<evidence type="ECO:0008006" key="6">
    <source>
        <dbReference type="Google" id="ProtNLM"/>
    </source>
</evidence>
<dbReference type="PATRIC" id="fig|271065.3.peg.4038"/>
<evidence type="ECO:0000256" key="3">
    <source>
        <dbReference type="SAM" id="SignalP"/>
    </source>
</evidence>
<dbReference type="EMBL" id="FO082060">
    <property type="protein sequence ID" value="CCE25562.1"/>
    <property type="molecule type" value="Genomic_DNA"/>
</dbReference>
<sequence>MKMPSSYRPFARVFPGALFGLFLSGVVAAAEPKDPERYMQELLAIEKRLDAKLQALDEKLKRLEQLEAAQPVAASKSEHGLPKKDDQTALTQAEAEAKSDEPKPKTQSNLPSGVSYGKNGFEFKTDDGKFALAIQNRIQARYANPFDSDRRLE</sequence>
<dbReference type="RefSeq" id="WP_014150311.1">
    <property type="nucleotide sequence ID" value="NC_016112.1"/>
</dbReference>
<keyword evidence="3" id="KW-0732">Signal</keyword>
<dbReference type="KEGG" id="mah:MEALZ_3906"/>
<feature type="chain" id="PRO_5003468254" description="Porin" evidence="3">
    <location>
        <begin position="30"/>
        <end position="153"/>
    </location>
</feature>
<accession>G4SZW2</accession>
<keyword evidence="1" id="KW-0175">Coiled coil</keyword>
<feature type="compositionally biased region" description="Basic and acidic residues" evidence="2">
    <location>
        <begin position="95"/>
        <end position="104"/>
    </location>
</feature>
<name>G4SZW2_META2</name>
<feature type="compositionally biased region" description="Basic and acidic residues" evidence="2">
    <location>
        <begin position="76"/>
        <end position="87"/>
    </location>
</feature>
<protein>
    <recommendedName>
        <fullName evidence="6">Porin</fullName>
    </recommendedName>
</protein>
<dbReference type="HOGENOM" id="CLU_1711088_0_0_6"/>